<dbReference type="InterPro" id="IPR050644">
    <property type="entry name" value="PG_Glycine_Bridge_Synth"/>
</dbReference>
<evidence type="ECO:0000313" key="3">
    <source>
        <dbReference type="Proteomes" id="UP000321926"/>
    </source>
</evidence>
<name>A0A5C8KD17_9BACT</name>
<comment type="caution">
    <text evidence="2">The sequence shown here is derived from an EMBL/GenBank/DDBJ whole genome shotgun (WGS) entry which is preliminary data.</text>
</comment>
<evidence type="ECO:0000313" key="2">
    <source>
        <dbReference type="EMBL" id="TXK52804.1"/>
    </source>
</evidence>
<keyword evidence="2" id="KW-0808">Transferase</keyword>
<dbReference type="EMBL" id="VRTY01000001">
    <property type="protein sequence ID" value="TXK52804.1"/>
    <property type="molecule type" value="Genomic_DNA"/>
</dbReference>
<proteinExistence type="predicted"/>
<dbReference type="InterPro" id="IPR038740">
    <property type="entry name" value="BioF2-like_GNAT_dom"/>
</dbReference>
<reference evidence="2 3" key="1">
    <citation type="submission" date="2019-08" db="EMBL/GenBank/DDBJ databases">
        <authorList>
            <person name="Shi S."/>
        </authorList>
    </citation>
    <scope>NUCLEOTIDE SEQUENCE [LARGE SCALE GENOMIC DNA]</scope>
    <source>
        <strain evidence="2 3">GY10130</strain>
    </source>
</reference>
<dbReference type="Pfam" id="PF13480">
    <property type="entry name" value="Acetyltransf_6"/>
    <property type="match status" value="1"/>
</dbReference>
<dbReference type="Proteomes" id="UP000321926">
    <property type="component" value="Unassembled WGS sequence"/>
</dbReference>
<protein>
    <submittedName>
        <fullName evidence="2">GNAT family N-acetyltransferase</fullName>
    </submittedName>
</protein>
<sequence length="332" mass="38155">MIRYLRHHQLDKAQWDACIEASEEGVLCALSWYLDIVSPGWHALVEEENGRYLTVMPLPGSSKMGFSRLGPSYYCQQLGIMSVKPGGADAVAAAFLAETTRHFRFIHNYKFVTENTQALLQLRPQYQLQPRHTRYLLLDKPYAELYRGYNRDRKMNLKRAKRAGLVIAESEDIEPMISFFKEHVEHKVVGGVAEPTYQMLRDIFAKMREHRMGQLFYSSIDGKLNAGCLFANYKGTVSYTFNAADEVGRVTNGRTLMLDEVIRQYASSGFTFDFESPAIEQIDQFYASFGAKQVQYLALHQNKLPLPVRLIRDLRMKLYRALKPNRGVAEEE</sequence>
<dbReference type="PANTHER" id="PTHR36174">
    <property type="entry name" value="LIPID II:GLYCINE GLYCYLTRANSFERASE"/>
    <property type="match status" value="1"/>
</dbReference>
<dbReference type="InterPro" id="IPR016181">
    <property type="entry name" value="Acyl_CoA_acyltransferase"/>
</dbReference>
<dbReference type="OrthoDB" id="116151at2"/>
<accession>A0A5C8KD17</accession>
<gene>
    <name evidence="2" type="ORF">FVR03_00055</name>
</gene>
<dbReference type="AlphaFoldDB" id="A0A5C8KD17"/>
<dbReference type="Gene3D" id="3.40.630.30">
    <property type="match status" value="1"/>
</dbReference>
<dbReference type="SUPFAM" id="SSF55729">
    <property type="entry name" value="Acyl-CoA N-acyltransferases (Nat)"/>
    <property type="match status" value="1"/>
</dbReference>
<feature type="domain" description="BioF2-like acetyltransferase" evidence="1">
    <location>
        <begin position="157"/>
        <end position="274"/>
    </location>
</feature>
<dbReference type="RefSeq" id="WP_147919709.1">
    <property type="nucleotide sequence ID" value="NZ_VRTY01000001.1"/>
</dbReference>
<keyword evidence="3" id="KW-1185">Reference proteome</keyword>
<dbReference type="GO" id="GO:0016740">
    <property type="term" value="F:transferase activity"/>
    <property type="evidence" value="ECO:0007669"/>
    <property type="project" value="UniProtKB-KW"/>
</dbReference>
<dbReference type="PANTHER" id="PTHR36174:SF1">
    <property type="entry name" value="LIPID II:GLYCINE GLYCYLTRANSFERASE"/>
    <property type="match status" value="1"/>
</dbReference>
<evidence type="ECO:0000259" key="1">
    <source>
        <dbReference type="Pfam" id="PF13480"/>
    </source>
</evidence>
<organism evidence="2 3">
    <name type="scientific">Pontibacter qinzhouensis</name>
    <dbReference type="NCBI Taxonomy" id="2603253"/>
    <lineage>
        <taxon>Bacteria</taxon>
        <taxon>Pseudomonadati</taxon>
        <taxon>Bacteroidota</taxon>
        <taxon>Cytophagia</taxon>
        <taxon>Cytophagales</taxon>
        <taxon>Hymenobacteraceae</taxon>
        <taxon>Pontibacter</taxon>
    </lineage>
</organism>